<reference evidence="2" key="1">
    <citation type="journal article" date="2019" name="MBio">
        <title>Virus Genomes from Deep Sea Sediments Expand the Ocean Megavirome and Support Independent Origins of Viral Gigantism.</title>
        <authorList>
            <person name="Backstrom D."/>
            <person name="Yutin N."/>
            <person name="Jorgensen S.L."/>
            <person name="Dharamshi J."/>
            <person name="Homa F."/>
            <person name="Zaremba-Niedwiedzka K."/>
            <person name="Spang A."/>
            <person name="Wolf Y.I."/>
            <person name="Koonin E.V."/>
            <person name="Ettema T.J."/>
        </authorList>
    </citation>
    <scope>NUCLEOTIDE SEQUENCE</scope>
</reference>
<organism evidence="2">
    <name type="scientific">Pithovirus LCPAC403</name>
    <dbReference type="NCBI Taxonomy" id="2506596"/>
    <lineage>
        <taxon>Viruses</taxon>
        <taxon>Pithoviruses</taxon>
    </lineage>
</organism>
<evidence type="ECO:0000256" key="1">
    <source>
        <dbReference type="SAM" id="MobiDB-lite"/>
    </source>
</evidence>
<accession>A0A481ZDK0</accession>
<sequence>MGRKTKQGKKRAKQKNKKTNLKNKKIELKSEFDKQWLGCFAGDYSGYFYTEDSYIFKSKILSVIHPGNLFLYYQYMLKNSIVTSSDLEEFMRDKTYIQQIRKFANMAPKYYIDTLKTSKITGMMTILTFRNSSIEMISIITLLLELGYLNYDDFNSGSFIAKGKFPVMVNEFMNKSSIDSVIVAQYNKNMFLMTSIFRNMKMNEFKCIVMTREGIIKRTIKI</sequence>
<evidence type="ECO:0000313" key="2">
    <source>
        <dbReference type="EMBL" id="QBK93119.1"/>
    </source>
</evidence>
<protein>
    <submittedName>
        <fullName evidence="2">Uncharacterized protein</fullName>
    </submittedName>
</protein>
<gene>
    <name evidence="2" type="ORF">LCPAC403_02530</name>
</gene>
<proteinExistence type="predicted"/>
<dbReference type="EMBL" id="MK500590">
    <property type="protein sequence ID" value="QBK93119.1"/>
    <property type="molecule type" value="Genomic_DNA"/>
</dbReference>
<feature type="region of interest" description="Disordered" evidence="1">
    <location>
        <begin position="1"/>
        <end position="20"/>
    </location>
</feature>
<name>A0A481ZDK0_9VIRU</name>